<organism evidence="3 4">
    <name type="scientific">Cohnella silvisoli</name>
    <dbReference type="NCBI Taxonomy" id="2873699"/>
    <lineage>
        <taxon>Bacteria</taxon>
        <taxon>Bacillati</taxon>
        <taxon>Bacillota</taxon>
        <taxon>Bacilli</taxon>
        <taxon>Bacillales</taxon>
        <taxon>Paenibacillaceae</taxon>
        <taxon>Cohnella</taxon>
    </lineage>
</organism>
<proteinExistence type="predicted"/>
<dbReference type="EMBL" id="JASKHM010000006">
    <property type="protein sequence ID" value="MEQ4483081.1"/>
    <property type="molecule type" value="Genomic_DNA"/>
</dbReference>
<sequence>MGLMEGLSHWLRQIIAVILLASLIDMLLPNRTMQRYVRLVAGLFILMTVATPIMHWMKGDFTTKLAEGLDAVERTPQEGAEQLAMIEKEGAKLRDKQNIQAADLVSARLESAIRSEVEQSEKRGVRKVDVVLERGNDGSLAVAKVIVLLEPEQVGGESSRVRSAAKEVDPIADVDIQIKVDSWPSDDHEVSATPKVEGNSVNEKELNPEREARLRISALIASRFGFAASIVEVKTPVAADTANSN</sequence>
<accession>A0ABV1KSQ9</accession>
<protein>
    <submittedName>
        <fullName evidence="3">Stage III sporulation protein AF</fullName>
    </submittedName>
</protein>
<dbReference type="Proteomes" id="UP001493487">
    <property type="component" value="Unassembled WGS sequence"/>
</dbReference>
<feature type="region of interest" description="Disordered" evidence="1">
    <location>
        <begin position="184"/>
        <end position="206"/>
    </location>
</feature>
<evidence type="ECO:0000256" key="1">
    <source>
        <dbReference type="SAM" id="MobiDB-lite"/>
    </source>
</evidence>
<dbReference type="NCBIfam" id="TIGR02896">
    <property type="entry name" value="spore_III_AF"/>
    <property type="match status" value="1"/>
</dbReference>
<comment type="caution">
    <text evidence="3">The sequence shown here is derived from an EMBL/GenBank/DDBJ whole genome shotgun (WGS) entry which is preliminary data.</text>
</comment>
<name>A0ABV1KSQ9_9BACL</name>
<evidence type="ECO:0000313" key="4">
    <source>
        <dbReference type="Proteomes" id="UP001493487"/>
    </source>
</evidence>
<feature type="transmembrane region" description="Helical" evidence="2">
    <location>
        <begin position="6"/>
        <end position="24"/>
    </location>
</feature>
<keyword evidence="2" id="KW-0472">Membrane</keyword>
<feature type="transmembrane region" description="Helical" evidence="2">
    <location>
        <begin position="36"/>
        <end position="57"/>
    </location>
</feature>
<reference evidence="3 4" key="1">
    <citation type="journal article" date="2023" name="Genome Announc.">
        <title>Pan-Genome Analyses of the Genus Cohnella and Proposal of the Novel Species Cohnella silvisoli sp. nov., Isolated from Forest Soil.</title>
        <authorList>
            <person name="Wang C."/>
            <person name="Mao L."/>
            <person name="Bao G."/>
            <person name="Zhu H."/>
        </authorList>
    </citation>
    <scope>NUCLEOTIDE SEQUENCE [LARGE SCALE GENOMIC DNA]</scope>
    <source>
        <strain evidence="3 4">NL03-T5-1</strain>
    </source>
</reference>
<evidence type="ECO:0000313" key="3">
    <source>
        <dbReference type="EMBL" id="MEQ4483081.1"/>
    </source>
</evidence>
<keyword evidence="4" id="KW-1185">Reference proteome</keyword>
<gene>
    <name evidence="3" type="primary">spoIIIAF</name>
    <name evidence="3" type="ORF">QJS35_11805</name>
</gene>
<keyword evidence="2" id="KW-0812">Transmembrane</keyword>
<evidence type="ECO:0000256" key="2">
    <source>
        <dbReference type="SAM" id="Phobius"/>
    </source>
</evidence>
<dbReference type="RefSeq" id="WP_232184197.1">
    <property type="nucleotide sequence ID" value="NZ_JAIOAP010000002.1"/>
</dbReference>
<dbReference type="InterPro" id="IPR014245">
    <property type="entry name" value="Spore_III_AF"/>
</dbReference>
<keyword evidence="2" id="KW-1133">Transmembrane helix</keyword>
<dbReference type="Pfam" id="PF09581">
    <property type="entry name" value="Spore_III_AF"/>
    <property type="match status" value="1"/>
</dbReference>